<sequence>MNRQVQWYPTPTPVIEFSVAGQGSSTVRISLRGAVPTGSYWLLPKLMWHGRVGYGPSIAFAVAG</sequence>
<proteinExistence type="predicted"/>
<dbReference type="EMBL" id="JAVREH010000063">
    <property type="protein sequence ID" value="MDT0263994.1"/>
    <property type="molecule type" value="Genomic_DNA"/>
</dbReference>
<keyword evidence="2" id="KW-1185">Reference proteome</keyword>
<evidence type="ECO:0000313" key="2">
    <source>
        <dbReference type="Proteomes" id="UP001183176"/>
    </source>
</evidence>
<organism evidence="1 2">
    <name type="scientific">Jatrophihabitans lederbergiae</name>
    <dbReference type="NCBI Taxonomy" id="3075547"/>
    <lineage>
        <taxon>Bacteria</taxon>
        <taxon>Bacillati</taxon>
        <taxon>Actinomycetota</taxon>
        <taxon>Actinomycetes</taxon>
        <taxon>Jatrophihabitantales</taxon>
        <taxon>Jatrophihabitantaceae</taxon>
        <taxon>Jatrophihabitans</taxon>
    </lineage>
</organism>
<name>A0ABU2JH23_9ACTN</name>
<protein>
    <submittedName>
        <fullName evidence="1">Uncharacterized protein</fullName>
    </submittedName>
</protein>
<gene>
    <name evidence="1" type="ORF">RM423_21705</name>
</gene>
<reference evidence="2" key="1">
    <citation type="submission" date="2023-07" db="EMBL/GenBank/DDBJ databases">
        <title>30 novel species of actinomycetes from the DSMZ collection.</title>
        <authorList>
            <person name="Nouioui I."/>
        </authorList>
    </citation>
    <scope>NUCLEOTIDE SEQUENCE [LARGE SCALE GENOMIC DNA]</scope>
    <source>
        <strain evidence="2">DSM 44399</strain>
    </source>
</reference>
<dbReference type="RefSeq" id="WP_311425137.1">
    <property type="nucleotide sequence ID" value="NZ_JAVREH010000063.1"/>
</dbReference>
<accession>A0ABU2JH23</accession>
<comment type="caution">
    <text evidence="1">The sequence shown here is derived from an EMBL/GenBank/DDBJ whole genome shotgun (WGS) entry which is preliminary data.</text>
</comment>
<dbReference type="Proteomes" id="UP001183176">
    <property type="component" value="Unassembled WGS sequence"/>
</dbReference>
<evidence type="ECO:0000313" key="1">
    <source>
        <dbReference type="EMBL" id="MDT0263994.1"/>
    </source>
</evidence>